<evidence type="ECO:0000313" key="3">
    <source>
        <dbReference type="Proteomes" id="UP001596414"/>
    </source>
</evidence>
<evidence type="ECO:0000313" key="2">
    <source>
        <dbReference type="EMBL" id="MFC7126078.1"/>
    </source>
</evidence>
<sequence length="199" mass="22604">MGEEQTTDFGEQIRYPDTVVCFDRDYTVSVNPHPNHEAVPLSWVKHLAHERREIHVWATGNQYLRKEAAIPGINEAITSWQELMLPDSVERFREYVPPQSARLGRKEGLALVRAIYEELNPNPKNQPDFIVVDDVDLSGLGGYEHKFPWTFVDAIESGTAPVDVQRPVSVSDVPLTESNCPESYPPVDRDDPAVLRLRE</sequence>
<proteinExistence type="predicted"/>
<dbReference type="AlphaFoldDB" id="A0ABD5XAV7"/>
<dbReference type="Proteomes" id="UP001596414">
    <property type="component" value="Unassembled WGS sequence"/>
</dbReference>
<reference evidence="2 3" key="1">
    <citation type="journal article" date="2014" name="Int. J. Syst. Evol. Microbiol.">
        <title>Complete genome sequence of Corynebacterium casei LMG S-19264T (=DSM 44701T), isolated from a smear-ripened cheese.</title>
        <authorList>
            <consortium name="US DOE Joint Genome Institute (JGI-PGF)"/>
            <person name="Walter F."/>
            <person name="Albersmeier A."/>
            <person name="Kalinowski J."/>
            <person name="Ruckert C."/>
        </authorList>
    </citation>
    <scope>NUCLEOTIDE SEQUENCE [LARGE SCALE GENOMIC DNA]</scope>
    <source>
        <strain evidence="2 3">CGMCC 4.7215</strain>
    </source>
</reference>
<dbReference type="EMBL" id="JBHSZQ010000014">
    <property type="protein sequence ID" value="MFC7126078.1"/>
    <property type="molecule type" value="Genomic_DNA"/>
</dbReference>
<gene>
    <name evidence="2" type="ORF">ACFQJ7_08515</name>
</gene>
<feature type="region of interest" description="Disordered" evidence="1">
    <location>
        <begin position="173"/>
        <end position="192"/>
    </location>
</feature>
<evidence type="ECO:0000256" key="1">
    <source>
        <dbReference type="SAM" id="MobiDB-lite"/>
    </source>
</evidence>
<dbReference type="RefSeq" id="WP_267638984.1">
    <property type="nucleotide sequence ID" value="NZ_JAODIY010000047.1"/>
</dbReference>
<organism evidence="2 3">
    <name type="scientific">Halovenus rubra</name>
    <dbReference type="NCBI Taxonomy" id="869890"/>
    <lineage>
        <taxon>Archaea</taxon>
        <taxon>Methanobacteriati</taxon>
        <taxon>Methanobacteriota</taxon>
        <taxon>Stenosarchaea group</taxon>
        <taxon>Halobacteria</taxon>
        <taxon>Halobacteriales</taxon>
        <taxon>Haloarculaceae</taxon>
        <taxon>Halovenus</taxon>
    </lineage>
</organism>
<accession>A0ABD5XAV7</accession>
<protein>
    <submittedName>
        <fullName evidence="2">Uncharacterized protein</fullName>
    </submittedName>
</protein>
<name>A0ABD5XAV7_9EURY</name>
<comment type="caution">
    <text evidence="2">The sequence shown here is derived from an EMBL/GenBank/DDBJ whole genome shotgun (WGS) entry which is preliminary data.</text>
</comment>